<evidence type="ECO:0000313" key="6">
    <source>
        <dbReference type="EMBL" id="BBZ25597.1"/>
    </source>
</evidence>
<dbReference type="FunFam" id="3.40.50.300:FF:000032">
    <property type="entry name" value="Export ABC transporter ATP-binding protein"/>
    <property type="match status" value="1"/>
</dbReference>
<dbReference type="GO" id="GO:0016887">
    <property type="term" value="F:ATP hydrolysis activity"/>
    <property type="evidence" value="ECO:0007669"/>
    <property type="project" value="InterPro"/>
</dbReference>
<dbReference type="SUPFAM" id="SSF52540">
    <property type="entry name" value="P-loop containing nucleoside triphosphate hydrolases"/>
    <property type="match status" value="1"/>
</dbReference>
<comment type="similarity">
    <text evidence="1">Belongs to the ABC transporter superfamily.</text>
</comment>
<dbReference type="InterPro" id="IPR003593">
    <property type="entry name" value="AAA+_ATPase"/>
</dbReference>
<dbReference type="Gene3D" id="3.40.50.300">
    <property type="entry name" value="P-loop containing nucleotide triphosphate hydrolases"/>
    <property type="match status" value="1"/>
</dbReference>
<sequence length="265" mass="28403">MIRTEMHTMDMELARNGHTPSAVLRPPVVLEARKLNKQFGQGDTATPILRNIDIQITRGEFVAMVGPSGSGKSTLLSILGLLDTPTSGDVLINGQCVSQLSRRQLAAVRCQTLGYVFQAFNLLAGLSVVENVMLPGLLAGKSGRSQHAHAMSLLEQVGLATKSKRVPSELSGGEQQRVAVARALFMKPDVILADEPTGNLDTVNGQRVIDALYNLNAAGQTIVLVTHDRKIADDAPRLVSLLDGEIETDSGMVHAANNVTWLAEH</sequence>
<dbReference type="Pfam" id="PF00005">
    <property type="entry name" value="ABC_tran"/>
    <property type="match status" value="1"/>
</dbReference>
<keyword evidence="4 6" id="KW-0067">ATP-binding</keyword>
<evidence type="ECO:0000256" key="3">
    <source>
        <dbReference type="ARBA" id="ARBA00022741"/>
    </source>
</evidence>
<evidence type="ECO:0000256" key="4">
    <source>
        <dbReference type="ARBA" id="ARBA00022840"/>
    </source>
</evidence>
<protein>
    <submittedName>
        <fullName evidence="6">Macrolide export ATP-binding/permease protein MacB</fullName>
    </submittedName>
</protein>
<dbReference type="GO" id="GO:0005524">
    <property type="term" value="F:ATP binding"/>
    <property type="evidence" value="ECO:0007669"/>
    <property type="project" value="UniProtKB-KW"/>
</dbReference>
<organism evidence="6 7">
    <name type="scientific">Mycolicibacter hiberniae</name>
    <dbReference type="NCBI Taxonomy" id="29314"/>
    <lineage>
        <taxon>Bacteria</taxon>
        <taxon>Bacillati</taxon>
        <taxon>Actinomycetota</taxon>
        <taxon>Actinomycetes</taxon>
        <taxon>Mycobacteriales</taxon>
        <taxon>Mycobacteriaceae</taxon>
        <taxon>Mycolicibacter</taxon>
    </lineage>
</organism>
<evidence type="ECO:0000256" key="2">
    <source>
        <dbReference type="ARBA" id="ARBA00022448"/>
    </source>
</evidence>
<evidence type="ECO:0000313" key="7">
    <source>
        <dbReference type="Proteomes" id="UP000467260"/>
    </source>
</evidence>
<dbReference type="KEGG" id="mhib:MHIB_40150"/>
<dbReference type="PROSITE" id="PS50893">
    <property type="entry name" value="ABC_TRANSPORTER_2"/>
    <property type="match status" value="1"/>
</dbReference>
<dbReference type="CDD" id="cd03255">
    <property type="entry name" value="ABC_MJ0796_LolCDE_FtsE"/>
    <property type="match status" value="1"/>
</dbReference>
<proteinExistence type="inferred from homology"/>
<dbReference type="AlphaFoldDB" id="A0A7I7X9P0"/>
<reference evidence="6 7" key="1">
    <citation type="journal article" date="2019" name="Emerg. Microbes Infect.">
        <title>Comprehensive subspecies identification of 175 nontuberculous mycobacteria species based on 7547 genomic profiles.</title>
        <authorList>
            <person name="Matsumoto Y."/>
            <person name="Kinjo T."/>
            <person name="Motooka D."/>
            <person name="Nabeya D."/>
            <person name="Jung N."/>
            <person name="Uechi K."/>
            <person name="Horii T."/>
            <person name="Iida T."/>
            <person name="Fujita J."/>
            <person name="Nakamura S."/>
        </authorList>
    </citation>
    <scope>NUCLEOTIDE SEQUENCE [LARGE SCALE GENOMIC DNA]</scope>
    <source>
        <strain evidence="6 7">JCM 13571</strain>
    </source>
</reference>
<dbReference type="GO" id="GO:0005886">
    <property type="term" value="C:plasma membrane"/>
    <property type="evidence" value="ECO:0007669"/>
    <property type="project" value="TreeGrafter"/>
</dbReference>
<dbReference type="InterPro" id="IPR003439">
    <property type="entry name" value="ABC_transporter-like_ATP-bd"/>
</dbReference>
<dbReference type="PANTHER" id="PTHR24220:SF689">
    <property type="entry name" value="LIPOPROTEIN-RELEASING SYSTEM ATP-BINDING PROTEIN LOLD"/>
    <property type="match status" value="1"/>
</dbReference>
<keyword evidence="7" id="KW-1185">Reference proteome</keyword>
<dbReference type="GO" id="GO:0098796">
    <property type="term" value="C:membrane protein complex"/>
    <property type="evidence" value="ECO:0007669"/>
    <property type="project" value="UniProtKB-ARBA"/>
</dbReference>
<dbReference type="PROSITE" id="PS00211">
    <property type="entry name" value="ABC_TRANSPORTER_1"/>
    <property type="match status" value="1"/>
</dbReference>
<feature type="domain" description="ABC transporter" evidence="5">
    <location>
        <begin position="30"/>
        <end position="265"/>
    </location>
</feature>
<dbReference type="InterPro" id="IPR017871">
    <property type="entry name" value="ABC_transporter-like_CS"/>
</dbReference>
<keyword evidence="2" id="KW-0813">Transport</keyword>
<gene>
    <name evidence="6" type="primary">macB</name>
    <name evidence="6" type="ORF">MHIB_40150</name>
</gene>
<dbReference type="InterPro" id="IPR015854">
    <property type="entry name" value="ABC_transpr_LolD-like"/>
</dbReference>
<dbReference type="InterPro" id="IPR017911">
    <property type="entry name" value="MacB-like_ATP-bd"/>
</dbReference>
<dbReference type="PANTHER" id="PTHR24220">
    <property type="entry name" value="IMPORT ATP-BINDING PROTEIN"/>
    <property type="match status" value="1"/>
</dbReference>
<name>A0A7I7X9P0_9MYCO</name>
<keyword evidence="3" id="KW-0547">Nucleotide-binding</keyword>
<dbReference type="RefSeq" id="WP_234808973.1">
    <property type="nucleotide sequence ID" value="NZ_AP022609.1"/>
</dbReference>
<accession>A0A7I7X9P0</accession>
<dbReference type="EMBL" id="AP022609">
    <property type="protein sequence ID" value="BBZ25597.1"/>
    <property type="molecule type" value="Genomic_DNA"/>
</dbReference>
<dbReference type="Proteomes" id="UP000467260">
    <property type="component" value="Chromosome"/>
</dbReference>
<evidence type="ECO:0000256" key="1">
    <source>
        <dbReference type="ARBA" id="ARBA00005417"/>
    </source>
</evidence>
<dbReference type="GO" id="GO:0022857">
    <property type="term" value="F:transmembrane transporter activity"/>
    <property type="evidence" value="ECO:0007669"/>
    <property type="project" value="TreeGrafter"/>
</dbReference>
<dbReference type="InterPro" id="IPR027417">
    <property type="entry name" value="P-loop_NTPase"/>
</dbReference>
<evidence type="ECO:0000259" key="5">
    <source>
        <dbReference type="PROSITE" id="PS50893"/>
    </source>
</evidence>
<dbReference type="SMART" id="SM00382">
    <property type="entry name" value="AAA"/>
    <property type="match status" value="1"/>
</dbReference>